<comment type="function">
    <text evidence="1">Essential component of the TIM23 complex, a complex that mediates the translocation of transit peptide-containing proteins across the mitochondrial inner membrane.</text>
</comment>
<dbReference type="InterPro" id="IPR036412">
    <property type="entry name" value="HAD-like_sf"/>
</dbReference>
<feature type="domain" description="FCP1 homology" evidence="4">
    <location>
        <begin position="347"/>
        <end position="499"/>
    </location>
</feature>
<dbReference type="Proteomes" id="UP001153555">
    <property type="component" value="Unassembled WGS sequence"/>
</dbReference>
<comment type="subunit">
    <text evidence="1">Component of the TIM23 complex.</text>
</comment>
<dbReference type="InterPro" id="IPR004274">
    <property type="entry name" value="FCP1_dom"/>
</dbReference>
<name>A0A9N7ML37_STRHE</name>
<keyword evidence="5" id="KW-0378">Hydrolase</keyword>
<evidence type="ECO:0000313" key="5">
    <source>
        <dbReference type="EMBL" id="CAA0810356.1"/>
    </source>
</evidence>
<dbReference type="SUPFAM" id="SSF56784">
    <property type="entry name" value="HAD-like"/>
    <property type="match status" value="1"/>
</dbReference>
<feature type="signal peptide" evidence="3">
    <location>
        <begin position="1"/>
        <end position="19"/>
    </location>
</feature>
<keyword evidence="6" id="KW-1185">Reference proteome</keyword>
<evidence type="ECO:0000259" key="4">
    <source>
        <dbReference type="PROSITE" id="PS50969"/>
    </source>
</evidence>
<proteinExistence type="inferred from homology"/>
<evidence type="ECO:0000256" key="1">
    <source>
        <dbReference type="RuleBase" id="RU365079"/>
    </source>
</evidence>
<evidence type="ECO:0000256" key="3">
    <source>
        <dbReference type="SAM" id="SignalP"/>
    </source>
</evidence>
<dbReference type="EMBL" id="CACSLK010006001">
    <property type="protein sequence ID" value="CAA0810356.1"/>
    <property type="molecule type" value="Genomic_DNA"/>
</dbReference>
<keyword evidence="1" id="KW-0813">Transport</keyword>
<dbReference type="Pfam" id="PF03031">
    <property type="entry name" value="NIF"/>
    <property type="match status" value="1"/>
</dbReference>
<evidence type="ECO:0000313" key="6">
    <source>
        <dbReference type="Proteomes" id="UP001153555"/>
    </source>
</evidence>
<feature type="compositionally biased region" description="Basic and acidic residues" evidence="2">
    <location>
        <begin position="238"/>
        <end position="252"/>
    </location>
</feature>
<keyword evidence="1" id="KW-0496">Mitochondrion</keyword>
<dbReference type="SMART" id="SM00577">
    <property type="entry name" value="CPDc"/>
    <property type="match status" value="1"/>
</dbReference>
<dbReference type="InterPro" id="IPR023214">
    <property type="entry name" value="HAD_sf"/>
</dbReference>
<feature type="compositionally biased region" description="Low complexity" evidence="2">
    <location>
        <begin position="272"/>
        <end position="291"/>
    </location>
</feature>
<gene>
    <name evidence="5" type="ORF">SHERM_11986</name>
</gene>
<evidence type="ECO:0000256" key="2">
    <source>
        <dbReference type="SAM" id="MobiDB-lite"/>
    </source>
</evidence>
<dbReference type="GO" id="GO:0005744">
    <property type="term" value="C:TIM23 mitochondrial import inner membrane translocase complex"/>
    <property type="evidence" value="ECO:0007669"/>
    <property type="project" value="UniProtKB-UniRule"/>
</dbReference>
<keyword evidence="1" id="KW-0811">Translocation</keyword>
<dbReference type="GO" id="GO:0015031">
    <property type="term" value="P:protein transport"/>
    <property type="evidence" value="ECO:0007669"/>
    <property type="project" value="UniProtKB-KW"/>
</dbReference>
<feature type="chain" id="PRO_5040507384" description="Mitochondrial import inner membrane translocase subunit TIM50" evidence="3">
    <location>
        <begin position="20"/>
        <end position="535"/>
    </location>
</feature>
<protein>
    <recommendedName>
        <fullName evidence="1">Mitochondrial import inner membrane translocase subunit TIM50</fullName>
    </recommendedName>
</protein>
<dbReference type="PANTHER" id="PTHR12210">
    <property type="entry name" value="DULLARD PROTEIN PHOSPHATASE"/>
    <property type="match status" value="1"/>
</dbReference>
<keyword evidence="3" id="KW-0732">Signal</keyword>
<dbReference type="AlphaFoldDB" id="A0A9N7ML37"/>
<organism evidence="5 6">
    <name type="scientific">Striga hermonthica</name>
    <name type="common">Purple witchweed</name>
    <name type="synonym">Buchnera hermonthica</name>
    <dbReference type="NCBI Taxonomy" id="68872"/>
    <lineage>
        <taxon>Eukaryota</taxon>
        <taxon>Viridiplantae</taxon>
        <taxon>Streptophyta</taxon>
        <taxon>Embryophyta</taxon>
        <taxon>Tracheophyta</taxon>
        <taxon>Spermatophyta</taxon>
        <taxon>Magnoliopsida</taxon>
        <taxon>eudicotyledons</taxon>
        <taxon>Gunneridae</taxon>
        <taxon>Pentapetalae</taxon>
        <taxon>asterids</taxon>
        <taxon>lamiids</taxon>
        <taxon>Lamiales</taxon>
        <taxon>Orobanchaceae</taxon>
        <taxon>Buchnereae</taxon>
        <taxon>Striga</taxon>
    </lineage>
</organism>
<dbReference type="PROSITE" id="PS50969">
    <property type="entry name" value="FCP1"/>
    <property type="match status" value="1"/>
</dbReference>
<sequence length="535" mass="61572">MRALLLIIIWHFVMPTKNGDGIYPSLASLLENPYNTSSIHAWGAAVLAFLHGRKKKNKEGGNLWLVLAFFLVRIPKLWTILGVEITREELEELARVDYPLKWIMTRLEKVSKNTRVNYKGALRNALESLEDEDNHWRPYMTWELPGDLQSNIDWVRRVSPIFANNYVVHHAPHLLAKQFGLANNVKYTLYHIRMKDNRGSKSHNWTKKYEVHIAKWMNPLFLGDPPAVHRETTPIEDSLPHIQDDTDPHAAHQEAGLDPPESFEPITGLRTPLQPDLPSSSLQPLPVVPSQDASGKELSFQYTPSPLQPCPETESTELHLAVRRERRICGPPIRLTYSRKCKRGRQGQPNKKLLILDLNGVLLAPGGSNRPPYKFRPHCFQFLEFCLSKFSVAIWSSKMSKNVDPVLKEMSKKMGKQLPEELKFVWDNPQKPVMFKKLEKVWREFESYDTTNTVLVDDSPYKSILNPPHNAIFPKTYDGSVHDNYLDLKGEFVNYLTKLADADDAQSYIRQNHIGYENIKQGSEEWNYYTAIAFV</sequence>
<accession>A0A9N7ML37</accession>
<comment type="caution">
    <text evidence="5">The sequence shown here is derived from an EMBL/GenBank/DDBJ whole genome shotgun (WGS) entry which is preliminary data.</text>
</comment>
<feature type="region of interest" description="Disordered" evidence="2">
    <location>
        <begin position="238"/>
        <end position="312"/>
    </location>
</feature>
<dbReference type="GO" id="GO:0016787">
    <property type="term" value="F:hydrolase activity"/>
    <property type="evidence" value="ECO:0007669"/>
    <property type="project" value="UniProtKB-KW"/>
</dbReference>
<keyword evidence="1" id="KW-0653">Protein transport</keyword>
<dbReference type="Gene3D" id="3.40.50.1000">
    <property type="entry name" value="HAD superfamily/HAD-like"/>
    <property type="match status" value="1"/>
</dbReference>
<dbReference type="Pfam" id="PF10536">
    <property type="entry name" value="PMD"/>
    <property type="match status" value="1"/>
</dbReference>
<comment type="similarity">
    <text evidence="1">Belongs to the TIM50 family.</text>
</comment>
<dbReference type="InterPro" id="IPR050365">
    <property type="entry name" value="TIM50"/>
</dbReference>
<keyword evidence="1" id="KW-0809">Transit peptide</keyword>
<reference evidence="5" key="1">
    <citation type="submission" date="2019-12" db="EMBL/GenBank/DDBJ databases">
        <authorList>
            <person name="Scholes J."/>
        </authorList>
    </citation>
    <scope>NUCLEOTIDE SEQUENCE</scope>
</reference>
<comment type="subcellular location">
    <subcellularLocation>
        <location evidence="1">Mitochondrion inner membrane</location>
        <topology evidence="1">Single-pass membrane protein</topology>
    </subcellularLocation>
</comment>
<dbReference type="OrthoDB" id="1704833at2759"/>
<dbReference type="InterPro" id="IPR019557">
    <property type="entry name" value="AminoTfrase-like_pln_mobile"/>
</dbReference>